<name>C6BWP4_MARSD</name>
<dbReference type="RefSeq" id="WP_015852140.1">
    <property type="nucleotide sequence ID" value="NC_012881.1"/>
</dbReference>
<proteinExistence type="predicted"/>
<accession>C6BWP4</accession>
<evidence type="ECO:0000313" key="2">
    <source>
        <dbReference type="Proteomes" id="UP000002601"/>
    </source>
</evidence>
<dbReference type="HOGENOM" id="CLU_3006716_0_0_7"/>
<keyword evidence="2" id="KW-1185">Reference proteome</keyword>
<sequence length="56" mass="6883">MKIVNYILTMLLPKGMILDHCIERWFEHRRIRIEEEKVRNETMRIELMKQQSLVAV</sequence>
<dbReference type="EMBL" id="CP001649">
    <property type="protein sequence ID" value="ACS80324.1"/>
    <property type="molecule type" value="Genomic_DNA"/>
</dbReference>
<protein>
    <submittedName>
        <fullName evidence="1">Uncharacterized protein</fullName>
    </submittedName>
</protein>
<dbReference type="AlphaFoldDB" id="C6BWP4"/>
<dbReference type="Proteomes" id="UP000002601">
    <property type="component" value="Chromosome"/>
</dbReference>
<evidence type="ECO:0000313" key="1">
    <source>
        <dbReference type="EMBL" id="ACS80324.1"/>
    </source>
</evidence>
<reference evidence="1 2" key="1">
    <citation type="submission" date="2009-06" db="EMBL/GenBank/DDBJ databases">
        <title>Complete sequence of Desulfovibrio salexigens DSM 2638.</title>
        <authorList>
            <consortium name="US DOE Joint Genome Institute"/>
            <person name="Lucas S."/>
            <person name="Copeland A."/>
            <person name="Lapidus A."/>
            <person name="Glavina del Rio T."/>
            <person name="Tice H."/>
            <person name="Bruce D."/>
            <person name="Goodwin L."/>
            <person name="Pitluck S."/>
            <person name="Munk A.C."/>
            <person name="Brettin T."/>
            <person name="Detter J.C."/>
            <person name="Han C."/>
            <person name="Tapia R."/>
            <person name="Larimer F."/>
            <person name="Land M."/>
            <person name="Hauser L."/>
            <person name="Kyrpides N."/>
            <person name="Anderson I."/>
            <person name="Wall J.D."/>
            <person name="Arkin A.P."/>
            <person name="Dehal P."/>
            <person name="Chivian D."/>
            <person name="Giles B."/>
            <person name="Hazen T.C."/>
        </authorList>
    </citation>
    <scope>NUCLEOTIDE SEQUENCE [LARGE SCALE GENOMIC DNA]</scope>
    <source>
        <strain evidence="2">ATCC 14822 / DSM 2638 / NCIMB 8403 / VKM B-1763</strain>
    </source>
</reference>
<dbReference type="KEGG" id="dsa:Desal_2268"/>
<gene>
    <name evidence="1" type="ordered locus">Desal_2268</name>
</gene>
<organism evidence="1 2">
    <name type="scientific">Maridesulfovibrio salexigens (strain ATCC 14822 / DSM 2638 / NCIMB 8403 / VKM B-1763)</name>
    <name type="common">Desulfovibrio salexigens</name>
    <dbReference type="NCBI Taxonomy" id="526222"/>
    <lineage>
        <taxon>Bacteria</taxon>
        <taxon>Pseudomonadati</taxon>
        <taxon>Thermodesulfobacteriota</taxon>
        <taxon>Desulfovibrionia</taxon>
        <taxon>Desulfovibrionales</taxon>
        <taxon>Desulfovibrionaceae</taxon>
        <taxon>Maridesulfovibrio</taxon>
    </lineage>
</organism>